<dbReference type="EMBL" id="ANOG01000373">
    <property type="protein sequence ID" value="EMI20429.1"/>
    <property type="molecule type" value="Genomic_DNA"/>
</dbReference>
<dbReference type="PATRIC" id="fig|1265738.3.peg.2652"/>
<organism evidence="1 2">
    <name type="scientific">Rhodopirellula maiorica SM1</name>
    <dbReference type="NCBI Taxonomy" id="1265738"/>
    <lineage>
        <taxon>Bacteria</taxon>
        <taxon>Pseudomonadati</taxon>
        <taxon>Planctomycetota</taxon>
        <taxon>Planctomycetia</taxon>
        <taxon>Pirellulales</taxon>
        <taxon>Pirellulaceae</taxon>
        <taxon>Novipirellula</taxon>
    </lineage>
</organism>
<reference evidence="1 2" key="1">
    <citation type="journal article" date="2013" name="Mar. Genomics">
        <title>Expression of sulfatases in Rhodopirellula baltica and the diversity of sulfatases in the genus Rhodopirellula.</title>
        <authorList>
            <person name="Wegner C.E."/>
            <person name="Richter-Heitmann T."/>
            <person name="Klindworth A."/>
            <person name="Klockow C."/>
            <person name="Richter M."/>
            <person name="Achstetter T."/>
            <person name="Glockner F.O."/>
            <person name="Harder J."/>
        </authorList>
    </citation>
    <scope>NUCLEOTIDE SEQUENCE [LARGE SCALE GENOMIC DNA]</scope>
    <source>
        <strain evidence="1 2">SM1</strain>
    </source>
</reference>
<protein>
    <submittedName>
        <fullName evidence="1">Uncharacterized protein</fullName>
    </submittedName>
</protein>
<keyword evidence="2" id="KW-1185">Reference proteome</keyword>
<sequence>MTQQVRVYNDVRIHFFRAVAAREVVELRKELLRTARPNGIS</sequence>
<dbReference type="Proteomes" id="UP000011991">
    <property type="component" value="Unassembled WGS sequence"/>
</dbReference>
<evidence type="ECO:0000313" key="2">
    <source>
        <dbReference type="Proteomes" id="UP000011991"/>
    </source>
</evidence>
<proteinExistence type="predicted"/>
<name>M5S2L8_9BACT</name>
<comment type="caution">
    <text evidence="1">The sequence shown here is derived from an EMBL/GenBank/DDBJ whole genome shotgun (WGS) entry which is preliminary data.</text>
</comment>
<gene>
    <name evidence="1" type="ORF">RMSM_02637</name>
</gene>
<dbReference type="AlphaFoldDB" id="M5S2L8"/>
<evidence type="ECO:0000313" key="1">
    <source>
        <dbReference type="EMBL" id="EMI20429.1"/>
    </source>
</evidence>
<accession>M5S2L8</accession>